<dbReference type="Proteomes" id="UP000887116">
    <property type="component" value="Unassembled WGS sequence"/>
</dbReference>
<name>A0A8X6GQ41_TRICU</name>
<evidence type="ECO:0000313" key="1">
    <source>
        <dbReference type="EMBL" id="GFR08837.1"/>
    </source>
</evidence>
<dbReference type="EMBL" id="BMAO01006476">
    <property type="protein sequence ID" value="GFR08837.1"/>
    <property type="molecule type" value="Genomic_DNA"/>
</dbReference>
<proteinExistence type="predicted"/>
<reference evidence="1" key="1">
    <citation type="submission" date="2020-07" db="EMBL/GenBank/DDBJ databases">
        <title>Multicomponent nature underlies the extraordinary mechanical properties of spider dragline silk.</title>
        <authorList>
            <person name="Kono N."/>
            <person name="Nakamura H."/>
            <person name="Mori M."/>
            <person name="Yoshida Y."/>
            <person name="Ohtoshi R."/>
            <person name="Malay A.D."/>
            <person name="Moran D.A.P."/>
            <person name="Tomita M."/>
            <person name="Numata K."/>
            <person name="Arakawa K."/>
        </authorList>
    </citation>
    <scope>NUCLEOTIDE SEQUENCE</scope>
</reference>
<keyword evidence="2" id="KW-1185">Reference proteome</keyword>
<gene>
    <name evidence="1" type="ORF">TNCT_472091</name>
</gene>
<dbReference type="AlphaFoldDB" id="A0A8X6GQ41"/>
<accession>A0A8X6GQ41</accession>
<protein>
    <submittedName>
        <fullName evidence="1">Uncharacterized protein</fullName>
    </submittedName>
</protein>
<evidence type="ECO:0000313" key="2">
    <source>
        <dbReference type="Proteomes" id="UP000887116"/>
    </source>
</evidence>
<organism evidence="1 2">
    <name type="scientific">Trichonephila clavata</name>
    <name type="common">Joro spider</name>
    <name type="synonym">Nephila clavata</name>
    <dbReference type="NCBI Taxonomy" id="2740835"/>
    <lineage>
        <taxon>Eukaryota</taxon>
        <taxon>Metazoa</taxon>
        <taxon>Ecdysozoa</taxon>
        <taxon>Arthropoda</taxon>
        <taxon>Chelicerata</taxon>
        <taxon>Arachnida</taxon>
        <taxon>Araneae</taxon>
        <taxon>Araneomorphae</taxon>
        <taxon>Entelegynae</taxon>
        <taxon>Araneoidea</taxon>
        <taxon>Nephilidae</taxon>
        <taxon>Trichonephila</taxon>
    </lineage>
</organism>
<comment type="caution">
    <text evidence="1">The sequence shown here is derived from an EMBL/GenBank/DDBJ whole genome shotgun (WGS) entry which is preliminary data.</text>
</comment>
<sequence>MVSHLCSQEQKTSFASHFDQSNALEDVGLKMCMPRTPRLHLAERCNPWNPSLGVALAVTEACQ</sequence>
<feature type="non-terminal residue" evidence="1">
    <location>
        <position position="63"/>
    </location>
</feature>